<evidence type="ECO:0000256" key="1">
    <source>
        <dbReference type="ARBA" id="ARBA00009995"/>
    </source>
</evidence>
<evidence type="ECO:0000313" key="2">
    <source>
        <dbReference type="EMBL" id="KAF5932406.1"/>
    </source>
</evidence>
<sequence length="156" mass="17955">MEPVVFLYFCHIIYGPTWCLRNIKPSRSQEYFVVPNLPDRIELTKAQLPGFANPSLSGLNNIREKIREAEKSTYGTVANTFEELESEYVKEYQKAKGNKVWCIGPVLLCNKDKLDKVERGTKFAIDTHHCLNWLDWQQSRTVVYVCLGSLSHQALS</sequence>
<protein>
    <submittedName>
        <fullName evidence="2">Uncharacterized protein</fullName>
    </submittedName>
</protein>
<dbReference type="PANTHER" id="PTHR48047:SF229">
    <property type="entry name" value="UDP-GLYCOSYLTRANSFERASE 73C3-RELATED"/>
    <property type="match status" value="1"/>
</dbReference>
<dbReference type="Proteomes" id="UP000593564">
    <property type="component" value="Unassembled WGS sequence"/>
</dbReference>
<gene>
    <name evidence="2" type="ORF">HYC85_028577</name>
</gene>
<dbReference type="SUPFAM" id="SSF53756">
    <property type="entry name" value="UDP-Glycosyltransferase/glycogen phosphorylase"/>
    <property type="match status" value="1"/>
</dbReference>
<reference evidence="3" key="1">
    <citation type="journal article" date="2020" name="Nat. Commun.">
        <title>Genome assembly of wild tea tree DASZ reveals pedigree and selection history of tea varieties.</title>
        <authorList>
            <person name="Zhang W."/>
            <person name="Zhang Y."/>
            <person name="Qiu H."/>
            <person name="Guo Y."/>
            <person name="Wan H."/>
            <person name="Zhang X."/>
            <person name="Scossa F."/>
            <person name="Alseekh S."/>
            <person name="Zhang Q."/>
            <person name="Wang P."/>
            <person name="Xu L."/>
            <person name="Schmidt M.H."/>
            <person name="Jia X."/>
            <person name="Li D."/>
            <person name="Zhu A."/>
            <person name="Guo F."/>
            <person name="Chen W."/>
            <person name="Ni D."/>
            <person name="Usadel B."/>
            <person name="Fernie A.R."/>
            <person name="Wen W."/>
        </authorList>
    </citation>
    <scope>NUCLEOTIDE SEQUENCE [LARGE SCALE GENOMIC DNA]</scope>
    <source>
        <strain evidence="3">cv. G240</strain>
    </source>
</reference>
<keyword evidence="3" id="KW-1185">Reference proteome</keyword>
<comment type="caution">
    <text evidence="2">The sequence shown here is derived from an EMBL/GenBank/DDBJ whole genome shotgun (WGS) entry which is preliminary data.</text>
</comment>
<dbReference type="Gene3D" id="3.40.50.2000">
    <property type="entry name" value="Glycogen Phosphorylase B"/>
    <property type="match status" value="2"/>
</dbReference>
<accession>A0A7J7FZJ4</accession>
<dbReference type="AlphaFoldDB" id="A0A7J7FZJ4"/>
<proteinExistence type="inferred from homology"/>
<dbReference type="PANTHER" id="PTHR48047">
    <property type="entry name" value="GLYCOSYLTRANSFERASE"/>
    <property type="match status" value="1"/>
</dbReference>
<reference evidence="2 3" key="2">
    <citation type="submission" date="2020-07" db="EMBL/GenBank/DDBJ databases">
        <title>Genome assembly of wild tea tree DASZ reveals pedigree and selection history of tea varieties.</title>
        <authorList>
            <person name="Zhang W."/>
        </authorList>
    </citation>
    <scope>NUCLEOTIDE SEQUENCE [LARGE SCALE GENOMIC DNA]</scope>
    <source>
        <strain evidence="3">cv. G240</strain>
        <tissue evidence="2">Leaf</tissue>
    </source>
</reference>
<organism evidence="2 3">
    <name type="scientific">Camellia sinensis</name>
    <name type="common">Tea plant</name>
    <name type="synonym">Thea sinensis</name>
    <dbReference type="NCBI Taxonomy" id="4442"/>
    <lineage>
        <taxon>Eukaryota</taxon>
        <taxon>Viridiplantae</taxon>
        <taxon>Streptophyta</taxon>
        <taxon>Embryophyta</taxon>
        <taxon>Tracheophyta</taxon>
        <taxon>Spermatophyta</taxon>
        <taxon>Magnoliopsida</taxon>
        <taxon>eudicotyledons</taxon>
        <taxon>Gunneridae</taxon>
        <taxon>Pentapetalae</taxon>
        <taxon>asterids</taxon>
        <taxon>Ericales</taxon>
        <taxon>Theaceae</taxon>
        <taxon>Camellia</taxon>
    </lineage>
</organism>
<comment type="similarity">
    <text evidence="1">Belongs to the UDP-glycosyltransferase family.</text>
</comment>
<dbReference type="GO" id="GO:0035251">
    <property type="term" value="F:UDP-glucosyltransferase activity"/>
    <property type="evidence" value="ECO:0007669"/>
    <property type="project" value="TreeGrafter"/>
</dbReference>
<name>A0A7J7FZJ4_CAMSI</name>
<dbReference type="EMBL" id="JACBKZ010000014">
    <property type="protein sequence ID" value="KAF5932406.1"/>
    <property type="molecule type" value="Genomic_DNA"/>
</dbReference>
<evidence type="ECO:0000313" key="3">
    <source>
        <dbReference type="Proteomes" id="UP000593564"/>
    </source>
</evidence>